<gene>
    <name evidence="4" type="ORF">HGMM_F52A12C02</name>
</gene>
<name>H5SNE6_9BACT</name>
<evidence type="ECO:0000313" key="4">
    <source>
        <dbReference type="EMBL" id="BAL57682.1"/>
    </source>
</evidence>
<dbReference type="SUPFAM" id="SSF159468">
    <property type="entry name" value="AtpF-like"/>
    <property type="match status" value="1"/>
</dbReference>
<proteinExistence type="inferred from homology"/>
<comment type="similarity">
    <text evidence="1">Belongs to the V-ATPase F subunit family.</text>
</comment>
<reference evidence="4" key="1">
    <citation type="journal article" date="2005" name="Environ. Microbiol.">
        <title>Genetic and functional properties of uncultivated thermophilic crenarchaeotes from a subsurface gold mine as revealed by analysis of genome fragments.</title>
        <authorList>
            <person name="Nunoura T."/>
            <person name="Hirayama H."/>
            <person name="Takami H."/>
            <person name="Oida H."/>
            <person name="Nishi S."/>
            <person name="Shimamura S."/>
            <person name="Suzuki Y."/>
            <person name="Inagaki F."/>
            <person name="Takai K."/>
            <person name="Nealson K.H."/>
            <person name="Horikoshi K."/>
        </authorList>
    </citation>
    <scope>NUCLEOTIDE SEQUENCE</scope>
</reference>
<dbReference type="AlphaFoldDB" id="H5SNE6"/>
<organism evidence="4">
    <name type="scientific">uncultured Acetothermia bacterium</name>
    <dbReference type="NCBI Taxonomy" id="236499"/>
    <lineage>
        <taxon>Bacteria</taxon>
        <taxon>Candidatus Bipolaricaulota</taxon>
        <taxon>environmental samples</taxon>
    </lineage>
</organism>
<dbReference type="InterPro" id="IPR036906">
    <property type="entry name" value="ATPase_V1_fsu_sf"/>
</dbReference>
<evidence type="ECO:0008006" key="5">
    <source>
        <dbReference type="Google" id="ProtNLM"/>
    </source>
</evidence>
<dbReference type="GO" id="GO:0046961">
    <property type="term" value="F:proton-transporting ATPase activity, rotational mechanism"/>
    <property type="evidence" value="ECO:0007669"/>
    <property type="project" value="InterPro"/>
</dbReference>
<reference evidence="4" key="2">
    <citation type="journal article" date="2012" name="PLoS ONE">
        <title>A Deeply Branching Thermophilic Bacterium with an Ancient Acetyl-CoA Pathway Dominates a Subsurface Ecosystem.</title>
        <authorList>
            <person name="Takami H."/>
            <person name="Noguchi H."/>
            <person name="Takaki Y."/>
            <person name="Uchiyama I."/>
            <person name="Toyoda A."/>
            <person name="Nishi S."/>
            <person name="Chee G.-J."/>
            <person name="Arai W."/>
            <person name="Nunoura T."/>
            <person name="Itoh T."/>
            <person name="Hattori M."/>
            <person name="Takai K."/>
        </authorList>
    </citation>
    <scope>NUCLEOTIDE SEQUENCE</scope>
</reference>
<dbReference type="InterPro" id="IPR008218">
    <property type="entry name" value="ATPase_V1-cplx_f_g_su"/>
</dbReference>
<keyword evidence="2" id="KW-0813">Transport</keyword>
<dbReference type="EMBL" id="AP011782">
    <property type="protein sequence ID" value="BAL57682.1"/>
    <property type="molecule type" value="Genomic_DNA"/>
</dbReference>
<evidence type="ECO:0000256" key="2">
    <source>
        <dbReference type="ARBA" id="ARBA00022448"/>
    </source>
</evidence>
<sequence>MKPVIVAPPDLADGFRLAGIAVFEIRAHDEIAQIVEQIRAMPDVGLVLVDERFMEGFERALGGSDLPMIASFPAEEVAHEETYIDELTRRFLGQKIYVEGE</sequence>
<dbReference type="Gene3D" id="3.40.50.10580">
    <property type="entry name" value="ATPase, V1 complex, subunit F"/>
    <property type="match status" value="1"/>
</dbReference>
<accession>H5SNE6</accession>
<keyword evidence="3" id="KW-0406">Ion transport</keyword>
<evidence type="ECO:0000256" key="3">
    <source>
        <dbReference type="ARBA" id="ARBA00023065"/>
    </source>
</evidence>
<evidence type="ECO:0000256" key="1">
    <source>
        <dbReference type="ARBA" id="ARBA00010148"/>
    </source>
</evidence>
<protein>
    <recommendedName>
        <fullName evidence="5">V-type H+-transporting ATPase subunit F</fullName>
    </recommendedName>
</protein>
<dbReference type="Pfam" id="PF01990">
    <property type="entry name" value="ATP-synt_F"/>
    <property type="match status" value="1"/>
</dbReference>